<sequence>MCNNTRPDAAAEAIRTLMHTLIDISCTAATAEKHITREPEYTGAIIPHSLAYAQLTADMALNEAKAILIADCENGGGDYAK</sequence>
<organism evidence="1 2">
    <name type="scientific">Escherichia coli</name>
    <dbReference type="NCBI Taxonomy" id="562"/>
    <lineage>
        <taxon>Bacteria</taxon>
        <taxon>Pseudomonadati</taxon>
        <taxon>Pseudomonadota</taxon>
        <taxon>Gammaproteobacteria</taxon>
        <taxon>Enterobacterales</taxon>
        <taxon>Enterobacteriaceae</taxon>
        <taxon>Escherichia</taxon>
    </lineage>
</organism>
<evidence type="ECO:0000313" key="2">
    <source>
        <dbReference type="Proteomes" id="UP000531813"/>
    </source>
</evidence>
<reference evidence="1 2" key="1">
    <citation type="submission" date="2019-12" db="EMBL/GenBank/DDBJ databases">
        <authorList>
            <consortium name="GenomeTrakr network: Whole genome sequencing for foodborne pathogen traceback"/>
        </authorList>
    </citation>
    <scope>NUCLEOTIDE SEQUENCE [LARGE SCALE GENOMIC DNA]</scope>
    <source>
        <strain evidence="1 2">PSU-2243</strain>
    </source>
</reference>
<protein>
    <recommendedName>
        <fullName evidence="3">Prophage protein</fullName>
    </recommendedName>
</protein>
<name>A0A8S7SW28_ECOLX</name>
<proteinExistence type="predicted"/>
<evidence type="ECO:0000313" key="1">
    <source>
        <dbReference type="EMBL" id="EFH5895457.1"/>
    </source>
</evidence>
<dbReference type="RefSeq" id="WP_032166740.1">
    <property type="nucleotide sequence ID" value="NZ_CP121356.1"/>
</dbReference>
<gene>
    <name evidence="1" type="ORF">GOP25_25185</name>
</gene>
<comment type="caution">
    <text evidence="1">The sequence shown here is derived from an EMBL/GenBank/DDBJ whole genome shotgun (WGS) entry which is preliminary data.</text>
</comment>
<evidence type="ECO:0008006" key="3">
    <source>
        <dbReference type="Google" id="ProtNLM"/>
    </source>
</evidence>
<dbReference type="AlphaFoldDB" id="A0A8S7SW28"/>
<dbReference type="Proteomes" id="UP000531813">
    <property type="component" value="Unassembled WGS sequence"/>
</dbReference>
<dbReference type="EMBL" id="AASWIS010000053">
    <property type="protein sequence ID" value="EFH5895457.1"/>
    <property type="molecule type" value="Genomic_DNA"/>
</dbReference>
<accession>A0A8S7SW28</accession>